<dbReference type="Gene3D" id="3.30.1150.10">
    <property type="match status" value="1"/>
</dbReference>
<organism evidence="2 3">
    <name type="scientific">Flavobacterium fluviale</name>
    <dbReference type="NCBI Taxonomy" id="2249356"/>
    <lineage>
        <taxon>Bacteria</taxon>
        <taxon>Pseudomonadati</taxon>
        <taxon>Bacteroidota</taxon>
        <taxon>Flavobacteriia</taxon>
        <taxon>Flavobacteriales</taxon>
        <taxon>Flavobacteriaceae</taxon>
        <taxon>Flavobacterium</taxon>
    </lineage>
</organism>
<gene>
    <name evidence="2" type="ORF">HYN86_07070</name>
</gene>
<proteinExistence type="predicted"/>
<evidence type="ECO:0000313" key="2">
    <source>
        <dbReference type="EMBL" id="AXB56376.1"/>
    </source>
</evidence>
<dbReference type="AlphaFoldDB" id="A0A344LR34"/>
<dbReference type="Pfam" id="PF03544">
    <property type="entry name" value="TonB_C"/>
    <property type="match status" value="1"/>
</dbReference>
<dbReference type="Proteomes" id="UP000251561">
    <property type="component" value="Chromosome"/>
</dbReference>
<protein>
    <recommendedName>
        <fullName evidence="1">TonB C-terminal domain-containing protein</fullName>
    </recommendedName>
</protein>
<sequence>MDRKFKITIPEPCQENWDKMTPKENGRFCMSCSKTVVDFTSMLPDEIQHFFIQNQKDRICGRFKNSQLETITIQIPSRVLYTQTKSHKMFLLALFIAMGTTLFSCVNKEGNKKKIDQIEIVDNLTQNQEEDVSSCYGNQIESKKEKTKTPRERVTMGAIIAPTAIENDRLHFKYSIIYNAVDLDILAAPKNGMKKLYSYFAKNYTASKEGEMSVLFVVERDGTLSNFRVTKNKSAENEAEVIKVLESGSKWIPGKINNRFVRSTFILPITFK</sequence>
<dbReference type="GO" id="GO:0055085">
    <property type="term" value="P:transmembrane transport"/>
    <property type="evidence" value="ECO:0007669"/>
    <property type="project" value="InterPro"/>
</dbReference>
<dbReference type="InterPro" id="IPR037682">
    <property type="entry name" value="TonB_C"/>
</dbReference>
<dbReference type="KEGG" id="ffl:HYN86_07070"/>
<dbReference type="EMBL" id="CP030261">
    <property type="protein sequence ID" value="AXB56376.1"/>
    <property type="molecule type" value="Genomic_DNA"/>
</dbReference>
<reference evidence="2 3" key="1">
    <citation type="submission" date="2018-06" db="EMBL/GenBank/DDBJ databases">
        <title>Genome sequencing of Flavobacterium.</title>
        <authorList>
            <person name="Baek M.-G."/>
            <person name="Yi H."/>
        </authorList>
    </citation>
    <scope>NUCLEOTIDE SEQUENCE [LARGE SCALE GENOMIC DNA]</scope>
    <source>
        <strain evidence="2 3">HYN0086</strain>
    </source>
</reference>
<name>A0A344LR34_9FLAO</name>
<evidence type="ECO:0000313" key="3">
    <source>
        <dbReference type="Proteomes" id="UP000251561"/>
    </source>
</evidence>
<dbReference type="OrthoDB" id="1095452at2"/>
<accession>A0A344LR34</accession>
<dbReference type="PROSITE" id="PS52015">
    <property type="entry name" value="TONB_CTD"/>
    <property type="match status" value="1"/>
</dbReference>
<dbReference type="SUPFAM" id="SSF74653">
    <property type="entry name" value="TolA/TonB C-terminal domain"/>
    <property type="match status" value="1"/>
</dbReference>
<keyword evidence="3" id="KW-1185">Reference proteome</keyword>
<dbReference type="RefSeq" id="WP_113677405.1">
    <property type="nucleotide sequence ID" value="NZ_CP030261.1"/>
</dbReference>
<evidence type="ECO:0000259" key="1">
    <source>
        <dbReference type="PROSITE" id="PS52015"/>
    </source>
</evidence>
<feature type="domain" description="TonB C-terminal" evidence="1">
    <location>
        <begin position="184"/>
        <end position="272"/>
    </location>
</feature>